<feature type="region of interest" description="Disordered" evidence="6">
    <location>
        <begin position="298"/>
        <end position="332"/>
    </location>
</feature>
<proteinExistence type="inferred from homology"/>
<feature type="chain" id="PRO_5037291116" evidence="7">
    <location>
        <begin position="23"/>
        <end position="609"/>
    </location>
</feature>
<evidence type="ECO:0000256" key="2">
    <source>
        <dbReference type="ARBA" id="ARBA00006275"/>
    </source>
</evidence>
<dbReference type="InterPro" id="IPR011990">
    <property type="entry name" value="TPR-like_helical_dom_sf"/>
</dbReference>
<gene>
    <name evidence="10" type="ORF">H9928_02180</name>
</gene>
<evidence type="ECO:0000256" key="7">
    <source>
        <dbReference type="SAM" id="SignalP"/>
    </source>
</evidence>
<evidence type="ECO:0000256" key="1">
    <source>
        <dbReference type="ARBA" id="ARBA00004442"/>
    </source>
</evidence>
<comment type="caution">
    <text evidence="10">The sequence shown here is derived from an EMBL/GenBank/DDBJ whole genome shotgun (WGS) entry which is preliminary data.</text>
</comment>
<keyword evidence="3 7" id="KW-0732">Signal</keyword>
<feature type="domain" description="SusD-like N-terminal" evidence="9">
    <location>
        <begin position="109"/>
        <end position="229"/>
    </location>
</feature>
<evidence type="ECO:0000256" key="5">
    <source>
        <dbReference type="ARBA" id="ARBA00023237"/>
    </source>
</evidence>
<dbReference type="AlphaFoldDB" id="A0A948TL57"/>
<dbReference type="Pfam" id="PF14322">
    <property type="entry name" value="SusD-like_3"/>
    <property type="match status" value="1"/>
</dbReference>
<reference evidence="10" key="1">
    <citation type="journal article" date="2021" name="PeerJ">
        <title>Extensive microbial diversity within the chicken gut microbiome revealed by metagenomics and culture.</title>
        <authorList>
            <person name="Gilroy R."/>
            <person name="Ravi A."/>
            <person name="Getino M."/>
            <person name="Pursley I."/>
            <person name="Horton D.L."/>
            <person name="Alikhan N.F."/>
            <person name="Baker D."/>
            <person name="Gharbi K."/>
            <person name="Hall N."/>
            <person name="Watson M."/>
            <person name="Adriaenssens E.M."/>
            <person name="Foster-Nyarko E."/>
            <person name="Jarju S."/>
            <person name="Secka A."/>
            <person name="Antonio M."/>
            <person name="Oren A."/>
            <person name="Chaudhuri R.R."/>
            <person name="La Ragione R."/>
            <person name="Hildebrand F."/>
            <person name="Pallen M.J."/>
        </authorList>
    </citation>
    <scope>NUCLEOTIDE SEQUENCE</scope>
    <source>
        <strain evidence="10">8470</strain>
    </source>
</reference>
<dbReference type="InterPro" id="IPR012944">
    <property type="entry name" value="SusD_RagB_dom"/>
</dbReference>
<accession>A0A948TL57</accession>
<evidence type="ECO:0000313" key="11">
    <source>
        <dbReference type="Proteomes" id="UP000784286"/>
    </source>
</evidence>
<feature type="domain" description="RagB/SusD" evidence="8">
    <location>
        <begin position="359"/>
        <end position="591"/>
    </location>
</feature>
<evidence type="ECO:0000256" key="6">
    <source>
        <dbReference type="SAM" id="MobiDB-lite"/>
    </source>
</evidence>
<keyword evidence="4" id="KW-0472">Membrane</keyword>
<evidence type="ECO:0000313" key="10">
    <source>
        <dbReference type="EMBL" id="MBU3855363.1"/>
    </source>
</evidence>
<evidence type="ECO:0000256" key="4">
    <source>
        <dbReference type="ARBA" id="ARBA00023136"/>
    </source>
</evidence>
<dbReference type="Gene3D" id="1.25.40.390">
    <property type="match status" value="1"/>
</dbReference>
<keyword evidence="5" id="KW-0998">Cell outer membrane</keyword>
<comment type="subcellular location">
    <subcellularLocation>
        <location evidence="1">Cell outer membrane</location>
    </subcellularLocation>
</comment>
<reference evidence="10" key="2">
    <citation type="submission" date="2021-04" db="EMBL/GenBank/DDBJ databases">
        <authorList>
            <person name="Gilroy R."/>
        </authorList>
    </citation>
    <scope>NUCLEOTIDE SEQUENCE</scope>
    <source>
        <strain evidence="10">8470</strain>
    </source>
</reference>
<dbReference type="PROSITE" id="PS51257">
    <property type="entry name" value="PROKAR_LIPOPROTEIN"/>
    <property type="match status" value="1"/>
</dbReference>
<sequence length="609" mass="69815">MKTKRYVAKGIMACFMAAGLSGCVDLTPEPMSFLTPENTFVDRDGLETMLRLCRKQISFEWFGDAFNSGNCETFAVYEYAWSDLAVMGGPETKEIHNMVTQLTPTTNMYLHLRYWVFGWNGIKYANTVITRAPEASDMASEEDRNAVLAEGYFHRAYWYYLLTHQFGDIPWIDSEITGPKLDFNTTSRWTILENIKKDMEYAVKWLPESVTPGSVGRAAGEHLLSKIYLALGEFKNAEDAATRVIDDYGLHLMTERFGVNLDDSSLDVFNDLFDPDNISRTDNKEWIMVGQERYGLEGCSSPSGSKRKRNFVPQWHAGSKVKTPDGKQGTTDASGVYDGYEQLEELGRGLAKIRPTNYAQYELWSNCGSDLRHNENNWFDKSRIVYNRPANKGGSDKWFGKPVDPAYCTDTMRCYFSFPIVKVLISKDDPNAGGKVPVGGYTDQYIFRLAETYLNRAEARWWQGDLKGATEDVNIIRRRAKAPELPEGSVTLEQILDERARELFLEDHRKTELTRIAYLKAKLGADGYSLENFSEKNWYYDRIMEKNNFFKEQYFYDTNAFVMEPYHVLWPIPQNAIESNTQGRINQNYGYDGYEDNIPVEELDAKIGK</sequence>
<organism evidence="10 11">
    <name type="scientific">Candidatus Phocaeicola excrementipullorum</name>
    <dbReference type="NCBI Taxonomy" id="2838731"/>
    <lineage>
        <taxon>Bacteria</taxon>
        <taxon>Pseudomonadati</taxon>
        <taxon>Bacteroidota</taxon>
        <taxon>Bacteroidia</taxon>
        <taxon>Bacteroidales</taxon>
        <taxon>Bacteroidaceae</taxon>
        <taxon>Phocaeicola</taxon>
    </lineage>
</organism>
<comment type="similarity">
    <text evidence="2">Belongs to the SusD family.</text>
</comment>
<feature type="signal peptide" evidence="7">
    <location>
        <begin position="1"/>
        <end position="22"/>
    </location>
</feature>
<dbReference type="SUPFAM" id="SSF48452">
    <property type="entry name" value="TPR-like"/>
    <property type="match status" value="1"/>
</dbReference>
<dbReference type="Proteomes" id="UP000784286">
    <property type="component" value="Unassembled WGS sequence"/>
</dbReference>
<dbReference type="EMBL" id="JAHLFJ010000024">
    <property type="protein sequence ID" value="MBU3855363.1"/>
    <property type="molecule type" value="Genomic_DNA"/>
</dbReference>
<dbReference type="InterPro" id="IPR033985">
    <property type="entry name" value="SusD-like_N"/>
</dbReference>
<protein>
    <submittedName>
        <fullName evidence="10">RagB/SusD family nutrient uptake outer membrane protein</fullName>
    </submittedName>
</protein>
<evidence type="ECO:0000259" key="9">
    <source>
        <dbReference type="Pfam" id="PF14322"/>
    </source>
</evidence>
<dbReference type="GO" id="GO:0009279">
    <property type="term" value="C:cell outer membrane"/>
    <property type="evidence" value="ECO:0007669"/>
    <property type="project" value="UniProtKB-SubCell"/>
</dbReference>
<evidence type="ECO:0000259" key="8">
    <source>
        <dbReference type="Pfam" id="PF07980"/>
    </source>
</evidence>
<name>A0A948TL57_9BACT</name>
<dbReference type="Pfam" id="PF07980">
    <property type="entry name" value="SusD_RagB"/>
    <property type="match status" value="1"/>
</dbReference>
<evidence type="ECO:0000256" key="3">
    <source>
        <dbReference type="ARBA" id="ARBA00022729"/>
    </source>
</evidence>